<evidence type="ECO:0000256" key="5">
    <source>
        <dbReference type="ARBA" id="ARBA00022723"/>
    </source>
</evidence>
<sequence length="280" mass="29184">MRSQAPPPGPMQTLIFLDLEATGLPFSQPKITELCLLAVHRCALESPPAPQRPLTAPPPPRVVDKLSLCVAPGKACSPAASEITGLSTASLVAHNGDRYDFPLLQAELAVLGLASPLDGGFCVDSIAALKALEQADRPPEQGPRKSYSLGSIYTRLYGQAPPDSHTAEGDVLALLSICQWRPRALLQWVDAHARPFSAVEPMYGATATTGANSRSPAATASALLGRARHARRSLGASVLPPGKGPASSPREGLLAPLSLLALLTVALATLYGLSLGSLEQ</sequence>
<keyword evidence="10" id="KW-0472">Membrane</keyword>
<evidence type="ECO:0000256" key="7">
    <source>
        <dbReference type="ARBA" id="ARBA00022839"/>
    </source>
</evidence>
<dbReference type="EMBL" id="KB112367">
    <property type="protein sequence ID" value="ELK24994.1"/>
    <property type="molecule type" value="Genomic_DNA"/>
</dbReference>
<evidence type="ECO:0000256" key="1">
    <source>
        <dbReference type="ARBA" id="ARBA00000493"/>
    </source>
</evidence>
<keyword evidence="10" id="KW-0812">Transmembrane</keyword>
<keyword evidence="8" id="KW-0460">Magnesium</keyword>
<comment type="cofactor">
    <cofactor evidence="2">
        <name>Mg(2+)</name>
        <dbReference type="ChEBI" id="CHEBI:18420"/>
    </cofactor>
</comment>
<comment type="similarity">
    <text evidence="9">Belongs to the exonuclease superfamily. TREX family.</text>
</comment>
<keyword evidence="13" id="KW-1185">Reference proteome</keyword>
<accession>L5LFA7</accession>
<keyword evidence="7 12" id="KW-0269">Exonuclease</keyword>
<dbReference type="InterPro" id="IPR013520">
    <property type="entry name" value="Ribonucl_H"/>
</dbReference>
<comment type="catalytic activity">
    <reaction evidence="1">
        <text>Exonucleolytic cleavage in the 3'- to 5'-direction to yield nucleoside 5'-phosphates.</text>
        <dbReference type="EC" id="3.1.11.2"/>
    </reaction>
</comment>
<evidence type="ECO:0000259" key="11">
    <source>
        <dbReference type="SMART" id="SM00479"/>
    </source>
</evidence>
<feature type="domain" description="Exonuclease" evidence="11">
    <location>
        <begin position="13"/>
        <end position="187"/>
    </location>
</feature>
<evidence type="ECO:0000313" key="13">
    <source>
        <dbReference type="Proteomes" id="UP000010556"/>
    </source>
</evidence>
<evidence type="ECO:0000256" key="9">
    <source>
        <dbReference type="ARBA" id="ARBA00025769"/>
    </source>
</evidence>
<dbReference type="GO" id="GO:0046872">
    <property type="term" value="F:metal ion binding"/>
    <property type="evidence" value="ECO:0007669"/>
    <property type="project" value="UniProtKB-KW"/>
</dbReference>
<keyword evidence="5" id="KW-0479">Metal-binding</keyword>
<keyword evidence="4" id="KW-0540">Nuclease</keyword>
<dbReference type="GO" id="GO:0008311">
    <property type="term" value="F:double-stranded DNA 3'-5' DNA exonuclease activity"/>
    <property type="evidence" value="ECO:0007669"/>
    <property type="project" value="UniProtKB-EC"/>
</dbReference>
<dbReference type="InterPro" id="IPR036397">
    <property type="entry name" value="RNaseH_sf"/>
</dbReference>
<dbReference type="eggNOG" id="KOG4793">
    <property type="taxonomic scope" value="Eukaryota"/>
</dbReference>
<gene>
    <name evidence="12" type="ORF">MDA_GLEAN10023136</name>
</gene>
<proteinExistence type="inferred from homology"/>
<dbReference type="GO" id="GO:0003676">
    <property type="term" value="F:nucleic acid binding"/>
    <property type="evidence" value="ECO:0007669"/>
    <property type="project" value="InterPro"/>
</dbReference>
<feature type="transmembrane region" description="Helical" evidence="10">
    <location>
        <begin position="253"/>
        <end position="273"/>
    </location>
</feature>
<dbReference type="Proteomes" id="UP000010556">
    <property type="component" value="Unassembled WGS sequence"/>
</dbReference>
<dbReference type="InterPro" id="IPR012337">
    <property type="entry name" value="RNaseH-like_sf"/>
</dbReference>
<name>L5LFA7_MYODS</name>
<dbReference type="GO" id="GO:0005737">
    <property type="term" value="C:cytoplasm"/>
    <property type="evidence" value="ECO:0007669"/>
    <property type="project" value="TreeGrafter"/>
</dbReference>
<evidence type="ECO:0000256" key="4">
    <source>
        <dbReference type="ARBA" id="ARBA00022722"/>
    </source>
</evidence>
<evidence type="ECO:0000256" key="8">
    <source>
        <dbReference type="ARBA" id="ARBA00022842"/>
    </source>
</evidence>
<evidence type="ECO:0000256" key="3">
    <source>
        <dbReference type="ARBA" id="ARBA00012115"/>
    </source>
</evidence>
<evidence type="ECO:0000313" key="12">
    <source>
        <dbReference type="EMBL" id="ELK24994.1"/>
    </source>
</evidence>
<dbReference type="EC" id="3.1.11.2" evidence="3"/>
<evidence type="ECO:0000256" key="6">
    <source>
        <dbReference type="ARBA" id="ARBA00022801"/>
    </source>
</evidence>
<dbReference type="AlphaFoldDB" id="L5LFA7"/>
<dbReference type="SMART" id="SM00479">
    <property type="entry name" value="EXOIII"/>
    <property type="match status" value="1"/>
</dbReference>
<organism evidence="12 13">
    <name type="scientific">Myotis davidii</name>
    <name type="common">David's myotis</name>
    <dbReference type="NCBI Taxonomy" id="225400"/>
    <lineage>
        <taxon>Eukaryota</taxon>
        <taxon>Metazoa</taxon>
        <taxon>Chordata</taxon>
        <taxon>Craniata</taxon>
        <taxon>Vertebrata</taxon>
        <taxon>Euteleostomi</taxon>
        <taxon>Mammalia</taxon>
        <taxon>Eutheria</taxon>
        <taxon>Laurasiatheria</taxon>
        <taxon>Chiroptera</taxon>
        <taxon>Yangochiroptera</taxon>
        <taxon>Vespertilionidae</taxon>
        <taxon>Myotis</taxon>
    </lineage>
</organism>
<evidence type="ECO:0000256" key="2">
    <source>
        <dbReference type="ARBA" id="ARBA00001946"/>
    </source>
</evidence>
<dbReference type="SUPFAM" id="SSF53098">
    <property type="entry name" value="Ribonuclease H-like"/>
    <property type="match status" value="1"/>
</dbReference>
<keyword evidence="10" id="KW-1133">Transmembrane helix</keyword>
<keyword evidence="6" id="KW-0378">Hydrolase</keyword>
<dbReference type="Gene3D" id="3.30.420.10">
    <property type="entry name" value="Ribonuclease H-like superfamily/Ribonuclease H"/>
    <property type="match status" value="2"/>
</dbReference>
<reference evidence="13" key="1">
    <citation type="journal article" date="2013" name="Science">
        <title>Comparative analysis of bat genomes provides insight into the evolution of flight and immunity.</title>
        <authorList>
            <person name="Zhang G."/>
            <person name="Cowled C."/>
            <person name="Shi Z."/>
            <person name="Huang Z."/>
            <person name="Bishop-Lilly K.A."/>
            <person name="Fang X."/>
            <person name="Wynne J.W."/>
            <person name="Xiong Z."/>
            <person name="Baker M.L."/>
            <person name="Zhao W."/>
            <person name="Tachedjian M."/>
            <person name="Zhu Y."/>
            <person name="Zhou P."/>
            <person name="Jiang X."/>
            <person name="Ng J."/>
            <person name="Yang L."/>
            <person name="Wu L."/>
            <person name="Xiao J."/>
            <person name="Feng Y."/>
            <person name="Chen Y."/>
            <person name="Sun X."/>
            <person name="Zhang Y."/>
            <person name="Marsh G.A."/>
            <person name="Crameri G."/>
            <person name="Broder C.C."/>
            <person name="Frey K.G."/>
            <person name="Wang L.F."/>
            <person name="Wang J."/>
        </authorList>
    </citation>
    <scope>NUCLEOTIDE SEQUENCE [LARGE SCALE GENOMIC DNA]</scope>
</reference>
<dbReference type="PANTHER" id="PTHR13058:SF27">
    <property type="entry name" value="THREE-PRIME REPAIR EXONUCLEASE 1"/>
    <property type="match status" value="1"/>
</dbReference>
<protein>
    <recommendedName>
        <fullName evidence="3">exodeoxyribonuclease III</fullName>
        <ecNumber evidence="3">3.1.11.2</ecNumber>
    </recommendedName>
</protein>
<dbReference type="InterPro" id="IPR040393">
    <property type="entry name" value="TREX1/2"/>
</dbReference>
<evidence type="ECO:0000256" key="10">
    <source>
        <dbReference type="SAM" id="Phobius"/>
    </source>
</evidence>
<dbReference type="PANTHER" id="PTHR13058">
    <property type="entry name" value="THREE PRIME REPAIR EXONUCLEASE 1, 2"/>
    <property type="match status" value="1"/>
</dbReference>
<dbReference type="GO" id="GO:0006308">
    <property type="term" value="P:DNA catabolic process"/>
    <property type="evidence" value="ECO:0007669"/>
    <property type="project" value="TreeGrafter"/>
</dbReference>